<evidence type="ECO:0000256" key="11">
    <source>
        <dbReference type="HAMAP-Rule" id="MF_00942"/>
    </source>
</evidence>
<dbReference type="GeneID" id="87107076"/>
<feature type="binding site" evidence="11">
    <location>
        <position position="193"/>
    </location>
    <ligand>
        <name>[4Fe-4S] cluster</name>
        <dbReference type="ChEBI" id="CHEBI:49883"/>
    </ligand>
</feature>
<accession>I2F4V4</accession>
<keyword evidence="8 11" id="KW-0234">DNA repair</keyword>
<dbReference type="HAMAP" id="MF_00942">
    <property type="entry name" value="Nth"/>
    <property type="match status" value="1"/>
</dbReference>
<dbReference type="KEGG" id="mpg:Theba_1269"/>
<comment type="function">
    <text evidence="11">DNA repair enzyme that has both DNA N-glycosylase activity and AP-lyase activity. The DNA N-glycosylase activity releases various damaged pyrimidines from DNA by cleaving the N-glycosidic bond, leaving an AP (apurinic/apyrimidinic) site. The AP-lyase activity cleaves the phosphodiester bond 3' to the AP site by a beta-elimination, leaving a 3'-terminal unsaturated sugar and a product with a terminal 5'-phosphate.</text>
</comment>
<keyword evidence="5 11" id="KW-0378">Hydrolase</keyword>
<evidence type="ECO:0000256" key="7">
    <source>
        <dbReference type="ARBA" id="ARBA00023014"/>
    </source>
</evidence>
<proteinExistence type="inferred from homology"/>
<dbReference type="InterPro" id="IPR003265">
    <property type="entry name" value="HhH-GPD_domain"/>
</dbReference>
<dbReference type="EMBL" id="CP003532">
    <property type="protein sequence ID" value="AFK06957.1"/>
    <property type="molecule type" value="Genomic_DNA"/>
</dbReference>
<organism evidence="13 14">
    <name type="scientific">Mesotoga prima MesG1.Ag.4.2</name>
    <dbReference type="NCBI Taxonomy" id="660470"/>
    <lineage>
        <taxon>Bacteria</taxon>
        <taxon>Thermotogati</taxon>
        <taxon>Thermotogota</taxon>
        <taxon>Thermotogae</taxon>
        <taxon>Kosmotogales</taxon>
        <taxon>Kosmotogaceae</taxon>
        <taxon>Mesotoga</taxon>
    </lineage>
</organism>
<dbReference type="STRING" id="660470.Theba_1269"/>
<dbReference type="PANTHER" id="PTHR43286">
    <property type="entry name" value="ENDONUCLEASE III-LIKE PROTEIN 1"/>
    <property type="match status" value="1"/>
</dbReference>
<evidence type="ECO:0000256" key="5">
    <source>
        <dbReference type="ARBA" id="ARBA00022801"/>
    </source>
</evidence>
<evidence type="ECO:0000256" key="10">
    <source>
        <dbReference type="ARBA" id="ARBA00023295"/>
    </source>
</evidence>
<dbReference type="AlphaFoldDB" id="I2F4V4"/>
<sequence length="220" mass="24713">MSRNDCSPEAVSSWIVGNFPREQEYGDPFKVLVSTILSQRTRDENTEEASRRLFSVYPDPQSLIDAKPEDLYDLIKASGMYRQKAARIINCARMIVESFAGVVPDTLEELVTIPGVGRKTANIVLNVSFKKEALAVDTHVHRIANRLGWVKTKTPDDTEFALMKILPPSIWGPVNGSMVEFGREICRPIGPKCNLCGISQCCEYFSLVSEQTTERQKQQK</sequence>
<evidence type="ECO:0000256" key="2">
    <source>
        <dbReference type="ARBA" id="ARBA00022485"/>
    </source>
</evidence>
<gene>
    <name evidence="11" type="primary">nth</name>
    <name evidence="13" type="ORF">Theba_1269</name>
</gene>
<comment type="similarity">
    <text evidence="1 11">Belongs to the Nth/MutY family.</text>
</comment>
<keyword evidence="9 11" id="KW-0456">Lyase</keyword>
<dbReference type="PROSITE" id="PS01155">
    <property type="entry name" value="ENDONUCLEASE_III_2"/>
    <property type="match status" value="1"/>
</dbReference>
<dbReference type="GO" id="GO:0006285">
    <property type="term" value="P:base-excision repair, AP site formation"/>
    <property type="evidence" value="ECO:0007669"/>
    <property type="project" value="TreeGrafter"/>
</dbReference>
<comment type="cofactor">
    <cofactor evidence="11">
        <name>[4Fe-4S] cluster</name>
        <dbReference type="ChEBI" id="CHEBI:49883"/>
    </cofactor>
    <text evidence="11">Binds 1 [4Fe-4S] cluster.</text>
</comment>
<evidence type="ECO:0000256" key="8">
    <source>
        <dbReference type="ARBA" id="ARBA00023204"/>
    </source>
</evidence>
<dbReference type="SUPFAM" id="SSF48150">
    <property type="entry name" value="DNA-glycosylase"/>
    <property type="match status" value="1"/>
</dbReference>
<evidence type="ECO:0000259" key="12">
    <source>
        <dbReference type="SMART" id="SM00478"/>
    </source>
</evidence>
<dbReference type="PIRSF" id="PIRSF001435">
    <property type="entry name" value="Nth"/>
    <property type="match status" value="1"/>
</dbReference>
<dbReference type="GO" id="GO:0006289">
    <property type="term" value="P:nucleotide-excision repair"/>
    <property type="evidence" value="ECO:0007669"/>
    <property type="project" value="TreeGrafter"/>
</dbReference>
<dbReference type="FunFam" id="1.10.340.30:FF:000001">
    <property type="entry name" value="Endonuclease III"/>
    <property type="match status" value="1"/>
</dbReference>
<reference evidence="13 14" key="1">
    <citation type="journal article" date="2012" name="Genome Biol. Evol.">
        <title>Genome Sequence of the Mesophilic Thermotogales Bacterium Mesotoga prima MesG1.Ag.4.2 Reveals the Largest Thermotogales Genome To Date.</title>
        <authorList>
            <person name="Zhaxybayeva O."/>
            <person name="Swithers K.S."/>
            <person name="Foght J."/>
            <person name="Green A.G."/>
            <person name="Bruce D."/>
            <person name="Detter C."/>
            <person name="Han S."/>
            <person name="Teshima H."/>
            <person name="Han J."/>
            <person name="Woyke T."/>
            <person name="Pitluck S."/>
            <person name="Nolan M."/>
            <person name="Ivanova N."/>
            <person name="Pati A."/>
            <person name="Land M.L."/>
            <person name="Dlutek M."/>
            <person name="Doolittle W.F."/>
            <person name="Noll K.M."/>
            <person name="Nesbo C.L."/>
        </authorList>
    </citation>
    <scope>NUCLEOTIDE SEQUENCE [LARGE SCALE GENOMIC DNA]</scope>
    <source>
        <strain evidence="14">mesG1.Ag.4.2</strain>
    </source>
</reference>
<dbReference type="InterPro" id="IPR005759">
    <property type="entry name" value="Nth"/>
</dbReference>
<dbReference type="NCBIfam" id="TIGR01083">
    <property type="entry name" value="nth"/>
    <property type="match status" value="1"/>
</dbReference>
<dbReference type="InterPro" id="IPR000445">
    <property type="entry name" value="HhH_motif"/>
</dbReference>
<feature type="binding site" evidence="11">
    <location>
        <position position="202"/>
    </location>
    <ligand>
        <name>[4Fe-4S] cluster</name>
        <dbReference type="ChEBI" id="CHEBI:49883"/>
    </ligand>
</feature>
<dbReference type="RefSeq" id="WP_014730938.1">
    <property type="nucleotide sequence ID" value="NC_017934.1"/>
</dbReference>
<keyword evidence="13" id="KW-0540">Nuclease</keyword>
<dbReference type="Proteomes" id="UP000002881">
    <property type="component" value="Chromosome"/>
</dbReference>
<keyword evidence="13" id="KW-0255">Endonuclease</keyword>
<keyword evidence="7 11" id="KW-0411">Iron-sulfur</keyword>
<keyword evidence="4 11" id="KW-0227">DNA damage</keyword>
<evidence type="ECO:0000256" key="3">
    <source>
        <dbReference type="ARBA" id="ARBA00022723"/>
    </source>
</evidence>
<feature type="binding site" evidence="11">
    <location>
        <position position="186"/>
    </location>
    <ligand>
        <name>[4Fe-4S] cluster</name>
        <dbReference type="ChEBI" id="CHEBI:49883"/>
    </ligand>
</feature>
<dbReference type="PANTHER" id="PTHR43286:SF1">
    <property type="entry name" value="ENDONUCLEASE III-LIKE PROTEIN 1"/>
    <property type="match status" value="1"/>
</dbReference>
<dbReference type="eggNOG" id="COG0177">
    <property type="taxonomic scope" value="Bacteria"/>
</dbReference>
<dbReference type="InterPro" id="IPR011257">
    <property type="entry name" value="DNA_glycosylase"/>
</dbReference>
<dbReference type="Gene3D" id="1.10.340.30">
    <property type="entry name" value="Hypothetical protein, domain 2"/>
    <property type="match status" value="1"/>
</dbReference>
<evidence type="ECO:0000256" key="9">
    <source>
        <dbReference type="ARBA" id="ARBA00023239"/>
    </source>
</evidence>
<dbReference type="InterPro" id="IPR023170">
    <property type="entry name" value="HhH_base_excis_C"/>
</dbReference>
<dbReference type="GO" id="GO:0003677">
    <property type="term" value="F:DNA binding"/>
    <property type="evidence" value="ECO:0007669"/>
    <property type="project" value="UniProtKB-UniRule"/>
</dbReference>
<dbReference type="GO" id="GO:0000703">
    <property type="term" value="F:oxidized pyrimidine nucleobase lesion DNA N-glycosylase activity"/>
    <property type="evidence" value="ECO:0007669"/>
    <property type="project" value="TreeGrafter"/>
</dbReference>
<dbReference type="InterPro" id="IPR004036">
    <property type="entry name" value="Endonuclease-III-like_CS2"/>
</dbReference>
<dbReference type="CDD" id="cd00056">
    <property type="entry name" value="ENDO3c"/>
    <property type="match status" value="1"/>
</dbReference>
<dbReference type="EC" id="4.2.99.18" evidence="11"/>
<evidence type="ECO:0000256" key="6">
    <source>
        <dbReference type="ARBA" id="ARBA00023004"/>
    </source>
</evidence>
<evidence type="ECO:0000313" key="13">
    <source>
        <dbReference type="EMBL" id="AFK06957.1"/>
    </source>
</evidence>
<evidence type="ECO:0000313" key="14">
    <source>
        <dbReference type="Proteomes" id="UP000002881"/>
    </source>
</evidence>
<keyword evidence="3 11" id="KW-0479">Metal-binding</keyword>
<dbReference type="SMART" id="SM00478">
    <property type="entry name" value="ENDO3c"/>
    <property type="match status" value="1"/>
</dbReference>
<feature type="binding site" evidence="11">
    <location>
        <position position="196"/>
    </location>
    <ligand>
        <name>[4Fe-4S] cluster</name>
        <dbReference type="ChEBI" id="CHEBI:49883"/>
    </ligand>
</feature>
<protein>
    <recommendedName>
        <fullName evidence="11">Endonuclease III</fullName>
        <ecNumber evidence="11">4.2.99.18</ecNumber>
    </recommendedName>
    <alternativeName>
        <fullName evidence="11">DNA-(apurinic or apyrimidinic site) lyase</fullName>
    </alternativeName>
</protein>
<keyword evidence="10 11" id="KW-0326">Glycosidase</keyword>
<comment type="catalytic activity">
    <reaction evidence="11">
        <text>2'-deoxyribonucleotide-(2'-deoxyribose 5'-phosphate)-2'-deoxyribonucleotide-DNA = a 3'-end 2'-deoxyribonucleotide-(2,3-dehydro-2,3-deoxyribose 5'-phosphate)-DNA + a 5'-end 5'-phospho-2'-deoxyribonucleoside-DNA + H(+)</text>
        <dbReference type="Rhea" id="RHEA:66592"/>
        <dbReference type="Rhea" id="RHEA-COMP:13180"/>
        <dbReference type="Rhea" id="RHEA-COMP:16897"/>
        <dbReference type="Rhea" id="RHEA-COMP:17067"/>
        <dbReference type="ChEBI" id="CHEBI:15378"/>
        <dbReference type="ChEBI" id="CHEBI:136412"/>
        <dbReference type="ChEBI" id="CHEBI:157695"/>
        <dbReference type="ChEBI" id="CHEBI:167181"/>
        <dbReference type="EC" id="4.2.99.18"/>
    </reaction>
</comment>
<dbReference type="Pfam" id="PF00633">
    <property type="entry name" value="HHH"/>
    <property type="match status" value="1"/>
</dbReference>
<evidence type="ECO:0000256" key="1">
    <source>
        <dbReference type="ARBA" id="ARBA00008343"/>
    </source>
</evidence>
<keyword evidence="6 11" id="KW-0408">Iron</keyword>
<keyword evidence="2 11" id="KW-0004">4Fe-4S</keyword>
<feature type="domain" description="HhH-GPD" evidence="12">
    <location>
        <begin position="37"/>
        <end position="184"/>
    </location>
</feature>
<keyword evidence="14" id="KW-1185">Reference proteome</keyword>
<keyword evidence="11" id="KW-0238">DNA-binding</keyword>
<dbReference type="HOGENOM" id="CLU_012862_3_3_0"/>
<dbReference type="Gene3D" id="1.10.1670.10">
    <property type="entry name" value="Helix-hairpin-Helix base-excision DNA repair enzymes (C-terminal)"/>
    <property type="match status" value="1"/>
</dbReference>
<dbReference type="GO" id="GO:0140078">
    <property type="term" value="F:class I DNA-(apurinic or apyrimidinic site) endonuclease activity"/>
    <property type="evidence" value="ECO:0007669"/>
    <property type="project" value="UniProtKB-EC"/>
</dbReference>
<dbReference type="Pfam" id="PF00730">
    <property type="entry name" value="HhH-GPD"/>
    <property type="match status" value="1"/>
</dbReference>
<dbReference type="GO" id="GO:0046872">
    <property type="term" value="F:metal ion binding"/>
    <property type="evidence" value="ECO:0007669"/>
    <property type="project" value="UniProtKB-KW"/>
</dbReference>
<name>I2F4V4_9BACT</name>
<dbReference type="GO" id="GO:0051539">
    <property type="term" value="F:4 iron, 4 sulfur cluster binding"/>
    <property type="evidence" value="ECO:0007669"/>
    <property type="project" value="UniProtKB-UniRule"/>
</dbReference>
<evidence type="ECO:0000256" key="4">
    <source>
        <dbReference type="ARBA" id="ARBA00022763"/>
    </source>
</evidence>